<dbReference type="PANTHER" id="PTHR33175:SF3">
    <property type="entry name" value="DNA-BINDING PROTEIN HU-BETA"/>
    <property type="match status" value="1"/>
</dbReference>
<dbReference type="Gene3D" id="4.10.520.10">
    <property type="entry name" value="IHF-like DNA-binding proteins"/>
    <property type="match status" value="1"/>
</dbReference>
<dbReference type="Proteomes" id="UP001500596">
    <property type="component" value="Unassembled WGS sequence"/>
</dbReference>
<evidence type="ECO:0000313" key="5">
    <source>
        <dbReference type="Proteomes" id="UP001500596"/>
    </source>
</evidence>
<sequence length="108" mass="10987">MTGGILAASEDNHMADKSITKTELVASIASATGQSQAAVSGVLDSLFSTVSEAVAKGSKVSIPGWISFEQVETSARTGRNPQTGAEIKIPAGKRVKVTAGSKLKAAVK</sequence>
<reference evidence="5" key="1">
    <citation type="journal article" date="2019" name="Int. J. Syst. Evol. Microbiol.">
        <title>The Global Catalogue of Microorganisms (GCM) 10K type strain sequencing project: providing services to taxonomists for standard genome sequencing and annotation.</title>
        <authorList>
            <consortium name="The Broad Institute Genomics Platform"/>
            <consortium name="The Broad Institute Genome Sequencing Center for Infectious Disease"/>
            <person name="Wu L."/>
            <person name="Ma J."/>
        </authorList>
    </citation>
    <scope>NUCLEOTIDE SEQUENCE [LARGE SCALE GENOMIC DNA]</scope>
    <source>
        <strain evidence="5">JCM 15575</strain>
    </source>
</reference>
<gene>
    <name evidence="4" type="ORF">GCM10009807_02290</name>
</gene>
<organism evidence="4 5">
    <name type="scientific">Microbacterium lacus</name>
    <dbReference type="NCBI Taxonomy" id="415217"/>
    <lineage>
        <taxon>Bacteria</taxon>
        <taxon>Bacillati</taxon>
        <taxon>Actinomycetota</taxon>
        <taxon>Actinomycetes</taxon>
        <taxon>Micrococcales</taxon>
        <taxon>Microbacteriaceae</taxon>
        <taxon>Microbacterium</taxon>
    </lineage>
</organism>
<dbReference type="InterPro" id="IPR010992">
    <property type="entry name" value="IHF-like_DNA-bd_dom_sf"/>
</dbReference>
<proteinExistence type="inferred from homology"/>
<dbReference type="GO" id="GO:0003677">
    <property type="term" value="F:DNA binding"/>
    <property type="evidence" value="ECO:0007669"/>
    <property type="project" value="UniProtKB-KW"/>
</dbReference>
<dbReference type="SUPFAM" id="SSF47729">
    <property type="entry name" value="IHF-like DNA-binding proteins"/>
    <property type="match status" value="1"/>
</dbReference>
<dbReference type="Pfam" id="PF00216">
    <property type="entry name" value="Bac_DNA_binding"/>
    <property type="match status" value="1"/>
</dbReference>
<dbReference type="SMART" id="SM00411">
    <property type="entry name" value="BHL"/>
    <property type="match status" value="1"/>
</dbReference>
<dbReference type="PRINTS" id="PR01727">
    <property type="entry name" value="DNABINDINGHU"/>
</dbReference>
<evidence type="ECO:0000313" key="4">
    <source>
        <dbReference type="EMBL" id="GAA1662002.1"/>
    </source>
</evidence>
<keyword evidence="2 4" id="KW-0238">DNA-binding</keyword>
<dbReference type="PANTHER" id="PTHR33175">
    <property type="entry name" value="DNA-BINDING PROTEIN HU"/>
    <property type="match status" value="1"/>
</dbReference>
<keyword evidence="5" id="KW-1185">Reference proteome</keyword>
<comment type="caution">
    <text evidence="4">The sequence shown here is derived from an EMBL/GenBank/DDBJ whole genome shotgun (WGS) entry which is preliminary data.</text>
</comment>
<accession>A0ABP4RWW8</accession>
<dbReference type="InterPro" id="IPR000119">
    <property type="entry name" value="Hist_DNA-bd"/>
</dbReference>
<keyword evidence="1" id="KW-0226">DNA condensation</keyword>
<comment type="similarity">
    <text evidence="3">Belongs to the bacterial histone-like protein family.</text>
</comment>
<dbReference type="CDD" id="cd14435">
    <property type="entry name" value="SPO1_TF1_like"/>
    <property type="match status" value="1"/>
</dbReference>
<evidence type="ECO:0000256" key="2">
    <source>
        <dbReference type="ARBA" id="ARBA00023125"/>
    </source>
</evidence>
<dbReference type="EMBL" id="BAAAPK010000001">
    <property type="protein sequence ID" value="GAA1662002.1"/>
    <property type="molecule type" value="Genomic_DNA"/>
</dbReference>
<name>A0ABP4RWW8_9MICO</name>
<protein>
    <submittedName>
        <fullName evidence="4">HU family DNA-binding protein</fullName>
    </submittedName>
</protein>
<evidence type="ECO:0000256" key="3">
    <source>
        <dbReference type="RuleBase" id="RU003939"/>
    </source>
</evidence>
<evidence type="ECO:0000256" key="1">
    <source>
        <dbReference type="ARBA" id="ARBA00023067"/>
    </source>
</evidence>